<accession>A0A6J5DS89</accession>
<keyword evidence="1" id="KW-0472">Membrane</keyword>
<protein>
    <submittedName>
        <fullName evidence="2">Uncharacterized protein</fullName>
    </submittedName>
</protein>
<keyword evidence="3" id="KW-1185">Reference proteome</keyword>
<sequence length="89" mass="10632">MTTVVRRAFKAVLFCALFLLAVRYVHTYPMPMTRQQRHYLIVISERFGVADYEMFYIATMVVIDLIVAAAIYVMILKLWRRYEVKRRHG</sequence>
<gene>
    <name evidence="2" type="ORF">LMG29739_02287</name>
</gene>
<proteinExistence type="predicted"/>
<evidence type="ECO:0000256" key="1">
    <source>
        <dbReference type="SAM" id="Phobius"/>
    </source>
</evidence>
<feature type="transmembrane region" description="Helical" evidence="1">
    <location>
        <begin position="54"/>
        <end position="79"/>
    </location>
</feature>
<name>A0A6J5DS89_9BURK</name>
<dbReference type="EMBL" id="CADIKF010000015">
    <property type="protein sequence ID" value="CAB3755766.1"/>
    <property type="molecule type" value="Genomic_DNA"/>
</dbReference>
<keyword evidence="1" id="KW-1133">Transmembrane helix</keyword>
<evidence type="ECO:0000313" key="2">
    <source>
        <dbReference type="EMBL" id="CAB3755766.1"/>
    </source>
</evidence>
<reference evidence="2 3" key="1">
    <citation type="submission" date="2020-04" db="EMBL/GenBank/DDBJ databases">
        <authorList>
            <person name="De Canck E."/>
        </authorList>
    </citation>
    <scope>NUCLEOTIDE SEQUENCE [LARGE SCALE GENOMIC DNA]</scope>
    <source>
        <strain evidence="2 3">LMG 29739</strain>
    </source>
</reference>
<dbReference type="AlphaFoldDB" id="A0A6J5DS89"/>
<dbReference type="Proteomes" id="UP000494329">
    <property type="component" value="Unassembled WGS sequence"/>
</dbReference>
<organism evidence="2 3">
    <name type="scientific">Paraburkholderia solisilvae</name>
    <dbReference type="NCBI Taxonomy" id="624376"/>
    <lineage>
        <taxon>Bacteria</taxon>
        <taxon>Pseudomonadati</taxon>
        <taxon>Pseudomonadota</taxon>
        <taxon>Betaproteobacteria</taxon>
        <taxon>Burkholderiales</taxon>
        <taxon>Burkholderiaceae</taxon>
        <taxon>Paraburkholderia</taxon>
    </lineage>
</organism>
<keyword evidence="1" id="KW-0812">Transmembrane</keyword>
<evidence type="ECO:0000313" key="3">
    <source>
        <dbReference type="Proteomes" id="UP000494329"/>
    </source>
</evidence>